<evidence type="ECO:0000313" key="7">
    <source>
        <dbReference type="EMBL" id="GGD55918.1"/>
    </source>
</evidence>
<dbReference type="PRINTS" id="PR01023">
    <property type="entry name" value="NAFLGMOTY"/>
</dbReference>
<evidence type="ECO:0000256" key="1">
    <source>
        <dbReference type="ARBA" id="ARBA00004442"/>
    </source>
</evidence>
<dbReference type="Pfam" id="PF00691">
    <property type="entry name" value="OmpA"/>
    <property type="match status" value="1"/>
</dbReference>
<dbReference type="PANTHER" id="PTHR30329:SF21">
    <property type="entry name" value="LIPOPROTEIN YIAD-RELATED"/>
    <property type="match status" value="1"/>
</dbReference>
<accession>A0ABQ1R4Z6</accession>
<protein>
    <recommendedName>
        <fullName evidence="6">OmpA-like domain-containing protein</fullName>
    </recommendedName>
</protein>
<dbReference type="EMBL" id="BMFH01000002">
    <property type="protein sequence ID" value="GGD55918.1"/>
    <property type="molecule type" value="Genomic_DNA"/>
</dbReference>
<dbReference type="InterPro" id="IPR006664">
    <property type="entry name" value="OMP_bac"/>
</dbReference>
<dbReference type="Gene3D" id="3.30.1330.60">
    <property type="entry name" value="OmpA-like domain"/>
    <property type="match status" value="1"/>
</dbReference>
<dbReference type="Gene3D" id="2.60.120.260">
    <property type="entry name" value="Galactose-binding domain-like"/>
    <property type="match status" value="1"/>
</dbReference>
<dbReference type="PRINTS" id="PR01021">
    <property type="entry name" value="OMPADOMAIN"/>
</dbReference>
<keyword evidence="2 4" id="KW-0472">Membrane</keyword>
<organism evidence="7 8">
    <name type="scientific">Muriicola marianensis</name>
    <dbReference type="NCBI Taxonomy" id="1324801"/>
    <lineage>
        <taxon>Bacteria</taxon>
        <taxon>Pseudomonadati</taxon>
        <taxon>Bacteroidota</taxon>
        <taxon>Flavobacteriia</taxon>
        <taxon>Flavobacteriales</taxon>
        <taxon>Flavobacteriaceae</taxon>
        <taxon>Muriicola</taxon>
    </lineage>
</organism>
<dbReference type="CDD" id="cd07185">
    <property type="entry name" value="OmpA_C-like"/>
    <property type="match status" value="1"/>
</dbReference>
<evidence type="ECO:0000256" key="2">
    <source>
        <dbReference type="ARBA" id="ARBA00023136"/>
    </source>
</evidence>
<dbReference type="InterPro" id="IPR036737">
    <property type="entry name" value="OmpA-like_sf"/>
</dbReference>
<evidence type="ECO:0000259" key="6">
    <source>
        <dbReference type="PROSITE" id="PS51123"/>
    </source>
</evidence>
<evidence type="ECO:0000256" key="4">
    <source>
        <dbReference type="PROSITE-ProRule" id="PRU00473"/>
    </source>
</evidence>
<dbReference type="PROSITE" id="PS51123">
    <property type="entry name" value="OMPA_2"/>
    <property type="match status" value="1"/>
</dbReference>
<dbReference type="InterPro" id="IPR006665">
    <property type="entry name" value="OmpA-like"/>
</dbReference>
<feature type="signal peptide" evidence="5">
    <location>
        <begin position="1"/>
        <end position="20"/>
    </location>
</feature>
<feature type="chain" id="PRO_5045475508" description="OmpA-like domain-containing protein" evidence="5">
    <location>
        <begin position="21"/>
        <end position="365"/>
    </location>
</feature>
<evidence type="ECO:0000313" key="8">
    <source>
        <dbReference type="Proteomes" id="UP000625780"/>
    </source>
</evidence>
<dbReference type="PANTHER" id="PTHR30329">
    <property type="entry name" value="STATOR ELEMENT OF FLAGELLAR MOTOR COMPLEX"/>
    <property type="match status" value="1"/>
</dbReference>
<keyword evidence="8" id="KW-1185">Reference proteome</keyword>
<gene>
    <name evidence="7" type="ORF">GCM10011361_23080</name>
</gene>
<sequence>MKGFFPYLGLFLVVSGSAAAQNLVLNPSFEEHRECPGKLGNFNTDVVSWTAPTLGSTDYFHGCSEAMGTPKNFNGTQLADFGQGYAGFYLYAPNDYREYIQAELVSPLVEGVTYELSFFVSLAERSDFAINAFGVVFSENPLHFEIQKDLSKRHLYSNPDNPFTYVEIGYSHFANDKKEWMLVTTTYTAKGGERYMTLGNFKNNARTRKFLIKKDAKQGAYYYIDMVSLLSPDHGSSIAGNISEKETPTLNTPHLFQHVLFDFDEYRLLDSAREYLKETFDFLMKDPSLHIVIHGHTDSVGLPDYNMQLSGNRCRAVVEYFTGLGLPKDRISWKGHGGDLPIADNSTAAGRQQNRRVEFILTRME</sequence>
<keyword evidence="5" id="KW-0732">Signal</keyword>
<comment type="subcellular location">
    <subcellularLocation>
        <location evidence="1">Cell outer membrane</location>
    </subcellularLocation>
</comment>
<feature type="domain" description="OmpA-like" evidence="6">
    <location>
        <begin position="248"/>
        <end position="365"/>
    </location>
</feature>
<name>A0ABQ1R4Z6_9FLAO</name>
<dbReference type="SUPFAM" id="SSF103088">
    <property type="entry name" value="OmpA-like"/>
    <property type="match status" value="1"/>
</dbReference>
<evidence type="ECO:0000256" key="3">
    <source>
        <dbReference type="ARBA" id="ARBA00023237"/>
    </source>
</evidence>
<dbReference type="Proteomes" id="UP000625780">
    <property type="component" value="Unassembled WGS sequence"/>
</dbReference>
<comment type="caution">
    <text evidence="7">The sequence shown here is derived from an EMBL/GenBank/DDBJ whole genome shotgun (WGS) entry which is preliminary data.</text>
</comment>
<evidence type="ECO:0000256" key="5">
    <source>
        <dbReference type="SAM" id="SignalP"/>
    </source>
</evidence>
<reference evidence="8" key="1">
    <citation type="journal article" date="2019" name="Int. J. Syst. Evol. Microbiol.">
        <title>The Global Catalogue of Microorganisms (GCM) 10K type strain sequencing project: providing services to taxonomists for standard genome sequencing and annotation.</title>
        <authorList>
            <consortium name="The Broad Institute Genomics Platform"/>
            <consortium name="The Broad Institute Genome Sequencing Center for Infectious Disease"/>
            <person name="Wu L."/>
            <person name="Ma J."/>
        </authorList>
    </citation>
    <scope>NUCLEOTIDE SEQUENCE [LARGE SCALE GENOMIC DNA]</scope>
    <source>
        <strain evidence="8">CGMCC 1.12606</strain>
    </source>
</reference>
<dbReference type="InterPro" id="IPR050330">
    <property type="entry name" value="Bact_OuterMem_StrucFunc"/>
</dbReference>
<proteinExistence type="predicted"/>
<dbReference type="RefSeq" id="WP_188370927.1">
    <property type="nucleotide sequence ID" value="NZ_BMFH01000002.1"/>
</dbReference>
<keyword evidence="3" id="KW-0998">Cell outer membrane</keyword>